<dbReference type="HOGENOM" id="CLU_000022_45_4_1"/>
<gene>
    <name evidence="10" type="primary">ACS2_1</name>
    <name evidence="10" type="ORF">THAPSDRAFT_29867</name>
</gene>
<feature type="region of interest" description="Disordered" evidence="8">
    <location>
        <begin position="1"/>
        <end position="29"/>
    </location>
</feature>
<dbReference type="CDD" id="cd05927">
    <property type="entry name" value="LC-FACS_euk"/>
    <property type="match status" value="1"/>
</dbReference>
<reference evidence="10 11" key="2">
    <citation type="journal article" date="2008" name="Nature">
        <title>The Phaeodactylum genome reveals the evolutionary history of diatom genomes.</title>
        <authorList>
            <person name="Bowler C."/>
            <person name="Allen A.E."/>
            <person name="Badger J.H."/>
            <person name="Grimwood J."/>
            <person name="Jabbari K."/>
            <person name="Kuo A."/>
            <person name="Maheswari U."/>
            <person name="Martens C."/>
            <person name="Maumus F."/>
            <person name="Otillar R.P."/>
            <person name="Rayko E."/>
            <person name="Salamov A."/>
            <person name="Vandepoele K."/>
            <person name="Beszteri B."/>
            <person name="Gruber A."/>
            <person name="Heijde M."/>
            <person name="Katinka M."/>
            <person name="Mock T."/>
            <person name="Valentin K."/>
            <person name="Verret F."/>
            <person name="Berges J.A."/>
            <person name="Brownlee C."/>
            <person name="Cadoret J.P."/>
            <person name="Chiovitti A."/>
            <person name="Choi C.J."/>
            <person name="Coesel S."/>
            <person name="De Martino A."/>
            <person name="Detter J.C."/>
            <person name="Durkin C."/>
            <person name="Falciatore A."/>
            <person name="Fournet J."/>
            <person name="Haruta M."/>
            <person name="Huysman M.J."/>
            <person name="Jenkins B.D."/>
            <person name="Jiroutova K."/>
            <person name="Jorgensen R.E."/>
            <person name="Joubert Y."/>
            <person name="Kaplan A."/>
            <person name="Kroger N."/>
            <person name="Kroth P.G."/>
            <person name="La Roche J."/>
            <person name="Lindquist E."/>
            <person name="Lommer M."/>
            <person name="Martin-Jezequel V."/>
            <person name="Lopez P.J."/>
            <person name="Lucas S."/>
            <person name="Mangogna M."/>
            <person name="McGinnis K."/>
            <person name="Medlin L.K."/>
            <person name="Montsant A."/>
            <person name="Oudot-Le Secq M.P."/>
            <person name="Napoli C."/>
            <person name="Obornik M."/>
            <person name="Parker M.S."/>
            <person name="Petit J.L."/>
            <person name="Porcel B.M."/>
            <person name="Poulsen N."/>
            <person name="Robison M."/>
            <person name="Rychlewski L."/>
            <person name="Rynearson T.A."/>
            <person name="Schmutz J."/>
            <person name="Shapiro H."/>
            <person name="Siaut M."/>
            <person name="Stanley M."/>
            <person name="Sussman M.R."/>
            <person name="Taylor A.R."/>
            <person name="Vardi A."/>
            <person name="von Dassow P."/>
            <person name="Vyverman W."/>
            <person name="Willis A."/>
            <person name="Wyrwicz L.S."/>
            <person name="Rokhsar D.S."/>
            <person name="Weissenbach J."/>
            <person name="Armbrust E.V."/>
            <person name="Green B.R."/>
            <person name="Van de Peer Y."/>
            <person name="Grigoriev I.V."/>
        </authorList>
    </citation>
    <scope>NUCLEOTIDE SEQUENCE [LARGE SCALE GENOMIC DNA]</scope>
    <source>
        <strain evidence="10 11">CCMP1335</strain>
    </source>
</reference>
<evidence type="ECO:0000259" key="9">
    <source>
        <dbReference type="Pfam" id="PF00501"/>
    </source>
</evidence>
<keyword evidence="5 7" id="KW-0067">ATP-binding</keyword>
<evidence type="ECO:0000256" key="4">
    <source>
        <dbReference type="ARBA" id="ARBA00022832"/>
    </source>
</evidence>
<reference evidence="10 11" key="1">
    <citation type="journal article" date="2004" name="Science">
        <title>The genome of the diatom Thalassiosira pseudonana: ecology, evolution, and metabolism.</title>
        <authorList>
            <person name="Armbrust E.V."/>
            <person name="Berges J.A."/>
            <person name="Bowler C."/>
            <person name="Green B.R."/>
            <person name="Martinez D."/>
            <person name="Putnam N.H."/>
            <person name="Zhou S."/>
            <person name="Allen A.E."/>
            <person name="Apt K.E."/>
            <person name="Bechner M."/>
            <person name="Brzezinski M.A."/>
            <person name="Chaal B.K."/>
            <person name="Chiovitti A."/>
            <person name="Davis A.K."/>
            <person name="Demarest M.S."/>
            <person name="Detter J.C."/>
            <person name="Glavina T."/>
            <person name="Goodstein D."/>
            <person name="Hadi M.Z."/>
            <person name="Hellsten U."/>
            <person name="Hildebrand M."/>
            <person name="Jenkins B.D."/>
            <person name="Jurka J."/>
            <person name="Kapitonov V.V."/>
            <person name="Kroger N."/>
            <person name="Lau W.W."/>
            <person name="Lane T.W."/>
            <person name="Larimer F.W."/>
            <person name="Lippmeier J.C."/>
            <person name="Lucas S."/>
            <person name="Medina M."/>
            <person name="Montsant A."/>
            <person name="Obornik M."/>
            <person name="Parker M.S."/>
            <person name="Palenik B."/>
            <person name="Pazour G.J."/>
            <person name="Richardson P.M."/>
            <person name="Rynearson T.A."/>
            <person name="Saito M.A."/>
            <person name="Schwartz D.C."/>
            <person name="Thamatrakoln K."/>
            <person name="Valentin K."/>
            <person name="Vardi A."/>
            <person name="Wilkerson F.P."/>
            <person name="Rokhsar D.S."/>
        </authorList>
    </citation>
    <scope>NUCLEOTIDE SEQUENCE [LARGE SCALE GENOMIC DNA]</scope>
    <source>
        <strain evidence="10 11">CCMP1335</strain>
    </source>
</reference>
<dbReference type="Proteomes" id="UP000001449">
    <property type="component" value="Chromosome 13"/>
</dbReference>
<comment type="function">
    <text evidence="7">Catalyzes the conversion of long-chain fatty acids to their active form acyl-CoAs for both synthesis of cellular lipids, and degradation via beta-oxidation.</text>
</comment>
<organism evidence="10 11">
    <name type="scientific">Thalassiosira pseudonana</name>
    <name type="common">Marine diatom</name>
    <name type="synonym">Cyclotella nana</name>
    <dbReference type="NCBI Taxonomy" id="35128"/>
    <lineage>
        <taxon>Eukaryota</taxon>
        <taxon>Sar</taxon>
        <taxon>Stramenopiles</taxon>
        <taxon>Ochrophyta</taxon>
        <taxon>Bacillariophyta</taxon>
        <taxon>Coscinodiscophyceae</taxon>
        <taxon>Thalassiosirophycidae</taxon>
        <taxon>Thalassiosirales</taxon>
        <taxon>Thalassiosiraceae</taxon>
        <taxon>Thalassiosira</taxon>
    </lineage>
</organism>
<dbReference type="Gene3D" id="3.40.50.12780">
    <property type="entry name" value="N-terminal domain of ligase-like"/>
    <property type="match status" value="1"/>
</dbReference>
<dbReference type="InParanoid" id="B8CBL9"/>
<evidence type="ECO:0000256" key="7">
    <source>
        <dbReference type="RuleBase" id="RU369030"/>
    </source>
</evidence>
<dbReference type="GO" id="GO:0005524">
    <property type="term" value="F:ATP binding"/>
    <property type="evidence" value="ECO:0007669"/>
    <property type="project" value="UniProtKB-KW"/>
</dbReference>
<evidence type="ECO:0000313" key="10">
    <source>
        <dbReference type="EMBL" id="EED89153.1"/>
    </source>
</evidence>
<evidence type="ECO:0000256" key="1">
    <source>
        <dbReference type="ARBA" id="ARBA00006432"/>
    </source>
</evidence>
<dbReference type="EC" id="6.2.1.3" evidence="6 7"/>
<dbReference type="OMA" id="HADPEHS"/>
<dbReference type="InterPro" id="IPR020845">
    <property type="entry name" value="AMP-binding_CS"/>
</dbReference>
<dbReference type="GeneID" id="7447849"/>
<keyword evidence="11" id="KW-1185">Reference proteome</keyword>
<proteinExistence type="inferred from homology"/>
<protein>
    <recommendedName>
        <fullName evidence="6 7">Long-chain-fatty-acid--CoA ligase</fullName>
        <ecNumber evidence="6 7">6.2.1.3</ecNumber>
    </recommendedName>
</protein>
<comment type="catalytic activity">
    <reaction evidence="7">
        <text>a long-chain fatty acid + ATP + CoA = a long-chain fatty acyl-CoA + AMP + diphosphate</text>
        <dbReference type="Rhea" id="RHEA:15421"/>
        <dbReference type="ChEBI" id="CHEBI:30616"/>
        <dbReference type="ChEBI" id="CHEBI:33019"/>
        <dbReference type="ChEBI" id="CHEBI:57287"/>
        <dbReference type="ChEBI" id="CHEBI:57560"/>
        <dbReference type="ChEBI" id="CHEBI:83139"/>
        <dbReference type="ChEBI" id="CHEBI:456215"/>
        <dbReference type="EC" id="6.2.1.3"/>
    </reaction>
</comment>
<dbReference type="InterPro" id="IPR045311">
    <property type="entry name" value="LC-FACS_euk"/>
</dbReference>
<evidence type="ECO:0000256" key="8">
    <source>
        <dbReference type="SAM" id="MobiDB-lite"/>
    </source>
</evidence>
<dbReference type="PANTHER" id="PTHR43272:SF33">
    <property type="entry name" value="AMP-BINDING DOMAIN-CONTAINING PROTEIN-RELATED"/>
    <property type="match status" value="1"/>
</dbReference>
<keyword evidence="7" id="KW-0443">Lipid metabolism</keyword>
<evidence type="ECO:0000313" key="11">
    <source>
        <dbReference type="Proteomes" id="UP000001449"/>
    </source>
</evidence>
<dbReference type="Pfam" id="PF00501">
    <property type="entry name" value="AMP-binding"/>
    <property type="match status" value="1"/>
</dbReference>
<dbReference type="EMBL" id="CM000648">
    <property type="protein sequence ID" value="EED89153.1"/>
    <property type="molecule type" value="Genomic_DNA"/>
</dbReference>
<feature type="compositionally biased region" description="Polar residues" evidence="8">
    <location>
        <begin position="1"/>
        <end position="14"/>
    </location>
</feature>
<keyword evidence="3 7" id="KW-0547">Nucleotide-binding</keyword>
<dbReference type="PROSITE" id="PS00455">
    <property type="entry name" value="AMP_BINDING"/>
    <property type="match status" value="1"/>
</dbReference>
<dbReference type="InterPro" id="IPR042099">
    <property type="entry name" value="ANL_N_sf"/>
</dbReference>
<sequence length="674" mass="73766">MTNKWSIEVPSTSRPTHRGPIHRSPDPLATPTLGAHGVRTLYEAIRRGRDVNPLGPCLGFRATSSNSGYATPYVYGSYGECVARIDAVACGLERGGGERLLDRNEDGMLLLGIYMKNCMEWILAEQAVYCIGGATVPFYDTLGPDTVRFILEHTGMSCVVCSRKELERLCEAKKSGTCPKFHSVILVDGVTAQATDMANGAGLKVVSFAKIEALGAQIVPTEGHKHTPPDPKDIATFCYTSGTTGDPKGALITHENIMSAVGGLNEIPILPTDRHISYLPLPHIFERVVVAQMLTSGASIAFFRGDPLLLIEDIVACRPTMVPMVPRVLNKIHDKIVAGMAAKGGVTEKLFKMAMEAKTLGLQEGRLKHPLWDRILFNKIKRALGLDCVRLMVSGSAPLSPKVMIFFRCLLGVPVMEGYGQTEGAAAATISHPDDIASVGHVGGPTDCVEIVLEDVPEMGYLSTDTSHNGEPCRGRGEICIRGPNVFKGYYKDEEKTKETIDEEGWLHSGDVGLWMPDGQLKIIDRKKNIFKLAQGEYVAAEKIENVLLQSLLIGQIFVHGDSFQTYLVAVIVPDEDPVRAWARDNLPDLATASFLDLCNHDKLKQEILSEIRRLSKLNGLHGFETVKAVHLEPNIFSAESGLVTPTFKLKRPQLRDHYAKEIEAMYDSPQSKL</sequence>
<dbReference type="RefSeq" id="XP_002293417.1">
    <property type="nucleotide sequence ID" value="XM_002293381.1"/>
</dbReference>
<accession>B8CBL9</accession>
<evidence type="ECO:0000256" key="5">
    <source>
        <dbReference type="ARBA" id="ARBA00022840"/>
    </source>
</evidence>
<dbReference type="GO" id="GO:0005783">
    <property type="term" value="C:endoplasmic reticulum"/>
    <property type="evidence" value="ECO:0000318"/>
    <property type="project" value="GO_Central"/>
</dbReference>
<evidence type="ECO:0000256" key="3">
    <source>
        <dbReference type="ARBA" id="ARBA00022741"/>
    </source>
</evidence>
<feature type="domain" description="AMP-dependent synthetase/ligase" evidence="9">
    <location>
        <begin position="77"/>
        <end position="491"/>
    </location>
</feature>
<dbReference type="PANTHER" id="PTHR43272">
    <property type="entry name" value="LONG-CHAIN-FATTY-ACID--COA LIGASE"/>
    <property type="match status" value="1"/>
</dbReference>
<keyword evidence="4 7" id="KW-0276">Fatty acid metabolism</keyword>
<dbReference type="eggNOG" id="KOG1256">
    <property type="taxonomic scope" value="Eukaryota"/>
</dbReference>
<dbReference type="InterPro" id="IPR000873">
    <property type="entry name" value="AMP-dep_synth/lig_dom"/>
</dbReference>
<name>B8CBL9_THAPS</name>
<dbReference type="FunCoup" id="B8CBL9">
    <property type="interactions" value="17"/>
</dbReference>
<keyword evidence="2 7" id="KW-0436">Ligase</keyword>
<dbReference type="SUPFAM" id="SSF56801">
    <property type="entry name" value="Acetyl-CoA synthetase-like"/>
    <property type="match status" value="1"/>
</dbReference>
<comment type="similarity">
    <text evidence="1 7">Belongs to the ATP-dependent AMP-binding enzyme family.</text>
</comment>
<evidence type="ECO:0000256" key="6">
    <source>
        <dbReference type="ARBA" id="ARBA00026121"/>
    </source>
</evidence>
<dbReference type="GO" id="GO:0016020">
    <property type="term" value="C:membrane"/>
    <property type="evidence" value="ECO:0000318"/>
    <property type="project" value="GO_Central"/>
</dbReference>
<evidence type="ECO:0000256" key="2">
    <source>
        <dbReference type="ARBA" id="ARBA00022598"/>
    </source>
</evidence>
<dbReference type="STRING" id="35128.B8CBL9"/>
<dbReference type="GO" id="GO:0004467">
    <property type="term" value="F:long-chain fatty acid-CoA ligase activity"/>
    <property type="evidence" value="ECO:0000318"/>
    <property type="project" value="GO_Central"/>
</dbReference>
<dbReference type="AlphaFoldDB" id="B8CBL9"/>
<dbReference type="KEGG" id="tps:THAPSDRAFT_29867"/>
<dbReference type="PaxDb" id="35128-Thaps29867"/>